<proteinExistence type="predicted"/>
<feature type="region of interest" description="Disordered" evidence="1">
    <location>
        <begin position="464"/>
        <end position="495"/>
    </location>
</feature>
<feature type="domain" description="SLH" evidence="2">
    <location>
        <begin position="547"/>
        <end position="611"/>
    </location>
</feature>
<dbReference type="EMBL" id="QICB01000002">
    <property type="protein sequence ID" value="RNL20727.1"/>
    <property type="molecule type" value="Genomic_DNA"/>
</dbReference>
<feature type="compositionally biased region" description="Pro residues" evidence="1">
    <location>
        <begin position="476"/>
        <end position="486"/>
    </location>
</feature>
<dbReference type="InterPro" id="IPR001119">
    <property type="entry name" value="SLH_dom"/>
</dbReference>
<dbReference type="Proteomes" id="UP000267368">
    <property type="component" value="Unassembled WGS sequence"/>
</dbReference>
<protein>
    <recommendedName>
        <fullName evidence="2">SLH domain-containing protein</fullName>
    </recommendedName>
</protein>
<feature type="domain" description="SLH" evidence="2">
    <location>
        <begin position="620"/>
        <end position="679"/>
    </location>
</feature>
<feature type="domain" description="SLH" evidence="2">
    <location>
        <begin position="483"/>
        <end position="546"/>
    </location>
</feature>
<evidence type="ECO:0000256" key="1">
    <source>
        <dbReference type="SAM" id="MobiDB-lite"/>
    </source>
</evidence>
<evidence type="ECO:0000313" key="4">
    <source>
        <dbReference type="Proteomes" id="UP000267368"/>
    </source>
</evidence>
<sequence>MFHEGGPTRGRLFLCVEGAYVVSGLDAALLGARDLRSRLRDAVSLVRNMACFRCEGKIVFSKADSQCRRGMFYRLDITRRSALPAPPRRCAAAARQPERLRVRAVRAYENEHAQEICMKTRNKVIATGMSVALAFTMTPVVALADDQAAQESLDYGVSAADAAASFEAPSVESAASDWIPVGGYDKADFYSESEDDEVALLSDSARAASVYPVKISKDMLYFGAFEGGTYDRTFSWGDGYHALGFYQFDHRYGLQNFLIACYNYNPKKYAMFKQFLAIPAAEFKAANAIRQKNEEGVEEFTELGKALNEAWVAAANADGKGVAVADSEFARLQDGWAYESYYMPAERYLASRGIDISDRNDAVKGLCWGMSNLFGNTGWRKFVGGISDGYDWDGIYHYLSEKYVWPGAGLRDDMSDREFVSVLCDYVVDNVAVFYKGQPQYHKGWQNRYKREKAQCLAIIDRTGDTHEPKPEPEPEPQPDPQPQPGPDNSGSDAWYTPYIAEAKRLGLMQGFPDGDFRPEEPVTRAQVAMVFCRAQGADTGSRPSNQTPWDDVLGGEWYTEAMNWAYKNKIFTGDNGGTSTVRPDDTITREEMAKVVASYMERFRGAHVDASGLNWPNGASNTHDIEKLSSWAVPYFKWLANEGVMGGIVNPDGSVSLDPQGTATRAMFCKVSVDASKW</sequence>
<organism evidence="3 4">
    <name type="scientific">Slackia faecicanis</name>
    <dbReference type="NCBI Taxonomy" id="255723"/>
    <lineage>
        <taxon>Bacteria</taxon>
        <taxon>Bacillati</taxon>
        <taxon>Actinomycetota</taxon>
        <taxon>Coriobacteriia</taxon>
        <taxon>Eggerthellales</taxon>
        <taxon>Eggerthellaceae</taxon>
        <taxon>Slackia</taxon>
    </lineage>
</organism>
<comment type="caution">
    <text evidence="3">The sequence shown here is derived from an EMBL/GenBank/DDBJ whole genome shotgun (WGS) entry which is preliminary data.</text>
</comment>
<dbReference type="Pfam" id="PF21277">
    <property type="entry name" value="T6SS_VgrG3-like_C"/>
    <property type="match status" value="1"/>
</dbReference>
<dbReference type="AlphaFoldDB" id="A0A3N0AHT7"/>
<evidence type="ECO:0000313" key="3">
    <source>
        <dbReference type="EMBL" id="RNL20727.1"/>
    </source>
</evidence>
<reference evidence="4" key="1">
    <citation type="submission" date="2018-05" db="EMBL/GenBank/DDBJ databases">
        <title>Genome Sequencing of selected type strains of the family Eggerthellaceae.</title>
        <authorList>
            <person name="Danylec N."/>
            <person name="Stoll D.A."/>
            <person name="Doetsch A."/>
            <person name="Huch M."/>
        </authorList>
    </citation>
    <scope>NUCLEOTIDE SEQUENCE [LARGE SCALE GENOMIC DNA]</scope>
    <source>
        <strain evidence="4">DSM 17537</strain>
    </source>
</reference>
<name>A0A3N0AHT7_9ACTN</name>
<dbReference type="Pfam" id="PF00395">
    <property type="entry name" value="SLH"/>
    <property type="match status" value="2"/>
</dbReference>
<accession>A0A3N0AHT7</accession>
<gene>
    <name evidence="3" type="ORF">DMP07_03880</name>
</gene>
<feature type="compositionally biased region" description="Basic and acidic residues" evidence="1">
    <location>
        <begin position="464"/>
        <end position="473"/>
    </location>
</feature>
<keyword evidence="4" id="KW-1185">Reference proteome</keyword>
<dbReference type="PROSITE" id="PS51272">
    <property type="entry name" value="SLH"/>
    <property type="match status" value="3"/>
</dbReference>
<evidence type="ECO:0000259" key="2">
    <source>
        <dbReference type="PROSITE" id="PS51272"/>
    </source>
</evidence>
<dbReference type="InterPro" id="IPR049073">
    <property type="entry name" value="T6SS_VgrG3-like_C"/>
</dbReference>